<protein>
    <recommendedName>
        <fullName evidence="3">SAP domain-containing protein</fullName>
    </recommendedName>
</protein>
<keyword evidence="2" id="KW-1185">Reference proteome</keyword>
<evidence type="ECO:0000313" key="1">
    <source>
        <dbReference type="EMBL" id="WHO15188.1"/>
    </source>
</evidence>
<evidence type="ECO:0000313" key="2">
    <source>
        <dbReference type="Proteomes" id="UP000596039"/>
    </source>
</evidence>
<name>A0ABY8RYK0_MYCBV</name>
<proteinExistence type="predicted"/>
<reference evidence="1 2" key="1">
    <citation type="journal article" date="2020" name="Vet. Res.">
        <title>Phylogenomic analysis of Mycoplasma bovis from Belgian veal, dairy and beef herds.</title>
        <authorList>
            <person name="Bokma J."/>
            <person name="Vereecke N."/>
            <person name="De Bleecker K."/>
            <person name="Callens J."/>
            <person name="Ribbens S."/>
            <person name="Nauwynck H."/>
            <person name="Haesebrouck F."/>
            <person name="Theuns S."/>
            <person name="Boyen F."/>
            <person name="Pardon B."/>
        </authorList>
    </citation>
    <scope>NUCLEOTIDE SEQUENCE [LARGE SCALE GENOMIC DNA]</scope>
    <source>
        <strain evidence="1 2">Mb222</strain>
    </source>
</reference>
<dbReference type="RefSeq" id="WP_193215502.1">
    <property type="nucleotide sequence ID" value="NZ_CP058448.1"/>
</dbReference>
<organism evidence="1 2">
    <name type="scientific">Mycoplasmopsis bovis</name>
    <name type="common">Mycoplasma bovis</name>
    <dbReference type="NCBI Taxonomy" id="28903"/>
    <lineage>
        <taxon>Bacteria</taxon>
        <taxon>Bacillati</taxon>
        <taxon>Mycoplasmatota</taxon>
        <taxon>Mycoplasmoidales</taxon>
        <taxon>Metamycoplasmataceae</taxon>
        <taxon>Mycoplasmopsis</taxon>
    </lineage>
</organism>
<accession>A0ABY8RYK0</accession>
<sequence>MKNKAIYLYNSQNLISALDELREMGLITGQLTKNALIEYIRKNYPQVAKKHNL</sequence>
<evidence type="ECO:0008006" key="3">
    <source>
        <dbReference type="Google" id="ProtNLM"/>
    </source>
</evidence>
<gene>
    <name evidence="1" type="ORF">HYD69_04280</name>
</gene>
<dbReference type="Proteomes" id="UP000596039">
    <property type="component" value="Chromosome"/>
</dbReference>
<dbReference type="EMBL" id="CP058496">
    <property type="protein sequence ID" value="WHO15188.1"/>
    <property type="molecule type" value="Genomic_DNA"/>
</dbReference>